<keyword evidence="2" id="KW-1185">Reference proteome</keyword>
<accession>A0ABM3R887</accession>
<feature type="domain" description="BRCT" evidence="1">
    <location>
        <begin position="56"/>
        <end position="143"/>
    </location>
</feature>
<dbReference type="Gene3D" id="3.40.50.10190">
    <property type="entry name" value="BRCT domain"/>
    <property type="match status" value="1"/>
</dbReference>
<dbReference type="Pfam" id="PF00533">
    <property type="entry name" value="BRCT"/>
    <property type="match status" value="1"/>
</dbReference>
<dbReference type="CDD" id="cd17731">
    <property type="entry name" value="BRCT_TopBP1_rpt2_like"/>
    <property type="match status" value="1"/>
</dbReference>
<name>A0ABM3R887_SPIOL</name>
<dbReference type="InterPro" id="IPR001357">
    <property type="entry name" value="BRCT_dom"/>
</dbReference>
<dbReference type="Proteomes" id="UP000813463">
    <property type="component" value="Chromosome 1"/>
</dbReference>
<evidence type="ECO:0000313" key="2">
    <source>
        <dbReference type="Proteomes" id="UP000813463"/>
    </source>
</evidence>
<dbReference type="InterPro" id="IPR036420">
    <property type="entry name" value="BRCT_dom_sf"/>
</dbReference>
<dbReference type="GeneID" id="110792512"/>
<reference evidence="3" key="2">
    <citation type="submission" date="2025-08" db="UniProtKB">
        <authorList>
            <consortium name="RefSeq"/>
        </authorList>
    </citation>
    <scope>IDENTIFICATION</scope>
    <source>
        <tissue evidence="3">Leaf</tissue>
    </source>
</reference>
<protein>
    <submittedName>
        <fullName evidence="3">Uncharacterized protein isoform X1</fullName>
    </submittedName>
</protein>
<reference evidence="2" key="1">
    <citation type="journal article" date="2021" name="Nat. Commun.">
        <title>Genomic analyses provide insights into spinach domestication and the genetic basis of agronomic traits.</title>
        <authorList>
            <person name="Cai X."/>
            <person name="Sun X."/>
            <person name="Xu C."/>
            <person name="Sun H."/>
            <person name="Wang X."/>
            <person name="Ge C."/>
            <person name="Zhang Z."/>
            <person name="Wang Q."/>
            <person name="Fei Z."/>
            <person name="Jiao C."/>
            <person name="Wang Q."/>
        </authorList>
    </citation>
    <scope>NUCLEOTIDE SEQUENCE [LARGE SCALE GENOMIC DNA]</scope>
    <source>
        <strain evidence="2">cv. Varoflay</strain>
    </source>
</reference>
<dbReference type="InterPro" id="IPR059215">
    <property type="entry name" value="BRCT2_TopBP1-like"/>
</dbReference>
<evidence type="ECO:0000259" key="1">
    <source>
        <dbReference type="PROSITE" id="PS50172"/>
    </source>
</evidence>
<evidence type="ECO:0000313" key="3">
    <source>
        <dbReference type="RefSeq" id="XP_056691819.1"/>
    </source>
</evidence>
<proteinExistence type="predicted"/>
<sequence length="520" mass="57196">MKTTSSVRIGMEGGKVVSASASVSDQSCGGCGPSAAAASSSSSSSSYQSCGGCGPFSGLIICVSGLSKESRKQVMEATERLGGKYTPNLHPNCTHLLVQSLGGHKLKHALNHGFRNKPFVVTLGWFIDCVNNNVKLDELPYTFSSVAQPGFPIDETVVLSPTAFDDASISASGGNKGSHLFGHSIYIDLDVPAELHNKVVDVATREGAVLVDQWFVGCGASYVVCEGSSIQRYLGHSDNIVSPIWVLKTSTERSMQRFVGLSADLARHMGVMLENLQCSTTRQDLNERCHEHILTSDRRKLSQKERLQNANLAKCGVRNRRARRLQPCHVPLRPINPSSLLDSLCWSISEPSSRASVYADSLKSNNDVEIHKHGLSAGGDCIESEASFSNLLRPLKESEKNELVFKNHFLTILYPVDRFAELGPSSRTYFSDTGFTCLQLLDFIYAFYQENMSDDEIEVAIHTDSRHADQLRSVYCSERTELGCVMDKRIEFLGSRKSFEMLKRVSGDNNSNVYELLIRE</sequence>
<dbReference type="SMART" id="SM00292">
    <property type="entry name" value="BRCT"/>
    <property type="match status" value="2"/>
</dbReference>
<dbReference type="RefSeq" id="XP_056691819.1">
    <property type="nucleotide sequence ID" value="XM_056835841.1"/>
</dbReference>
<dbReference type="PROSITE" id="PS50172">
    <property type="entry name" value="BRCT"/>
    <property type="match status" value="1"/>
</dbReference>
<organism evidence="2 3">
    <name type="scientific">Spinacia oleracea</name>
    <name type="common">Spinach</name>
    <dbReference type="NCBI Taxonomy" id="3562"/>
    <lineage>
        <taxon>Eukaryota</taxon>
        <taxon>Viridiplantae</taxon>
        <taxon>Streptophyta</taxon>
        <taxon>Embryophyta</taxon>
        <taxon>Tracheophyta</taxon>
        <taxon>Spermatophyta</taxon>
        <taxon>Magnoliopsida</taxon>
        <taxon>eudicotyledons</taxon>
        <taxon>Gunneridae</taxon>
        <taxon>Pentapetalae</taxon>
        <taxon>Caryophyllales</taxon>
        <taxon>Chenopodiaceae</taxon>
        <taxon>Chenopodioideae</taxon>
        <taxon>Anserineae</taxon>
        <taxon>Spinacia</taxon>
    </lineage>
</organism>
<dbReference type="PANTHER" id="PTHR47576">
    <property type="entry name" value="BRCT DOMAIN DNA REPAIR PROTEIN-RELATED"/>
    <property type="match status" value="1"/>
</dbReference>
<dbReference type="PANTHER" id="PTHR47576:SF2">
    <property type="entry name" value="BRCT DOMAIN DNA REPAIR PROTEIN-RELATED"/>
    <property type="match status" value="1"/>
</dbReference>
<dbReference type="SUPFAM" id="SSF52113">
    <property type="entry name" value="BRCT domain"/>
    <property type="match status" value="1"/>
</dbReference>
<gene>
    <name evidence="3" type="primary">LOC110792512</name>
</gene>